<evidence type="ECO:0000259" key="1">
    <source>
        <dbReference type="Pfam" id="PF12695"/>
    </source>
</evidence>
<dbReference type="SUPFAM" id="SSF53474">
    <property type="entry name" value="alpha/beta-Hydrolases"/>
    <property type="match status" value="1"/>
</dbReference>
<organism evidence="2">
    <name type="scientific">Phaeocystis antarctica</name>
    <dbReference type="NCBI Taxonomy" id="33657"/>
    <lineage>
        <taxon>Eukaryota</taxon>
        <taxon>Haptista</taxon>
        <taxon>Haptophyta</taxon>
        <taxon>Prymnesiophyceae</taxon>
        <taxon>Phaeocystales</taxon>
        <taxon>Phaeocystaceae</taxon>
        <taxon>Phaeocystis</taxon>
    </lineage>
</organism>
<accession>A0A7S0ER11</accession>
<gene>
    <name evidence="2" type="ORF">PANT1444_LOCUS11655</name>
</gene>
<reference evidence="2" key="1">
    <citation type="submission" date="2021-01" db="EMBL/GenBank/DDBJ databases">
        <authorList>
            <person name="Corre E."/>
            <person name="Pelletier E."/>
            <person name="Niang G."/>
            <person name="Scheremetjew M."/>
            <person name="Finn R."/>
            <person name="Kale V."/>
            <person name="Holt S."/>
            <person name="Cochrane G."/>
            <person name="Meng A."/>
            <person name="Brown T."/>
            <person name="Cohen L."/>
        </authorList>
    </citation>
    <scope>NUCLEOTIDE SEQUENCE</scope>
    <source>
        <strain evidence="2">CCMP1374</strain>
    </source>
</reference>
<dbReference type="EMBL" id="HBEP01020717">
    <property type="protein sequence ID" value="CAD8491506.1"/>
    <property type="molecule type" value="Transcribed_RNA"/>
</dbReference>
<dbReference type="GO" id="GO:0016787">
    <property type="term" value="F:hydrolase activity"/>
    <property type="evidence" value="ECO:0007669"/>
    <property type="project" value="InterPro"/>
</dbReference>
<proteinExistence type="predicted"/>
<name>A0A7S0ER11_9EUKA</name>
<feature type="domain" description="Alpha/beta hydrolase fold-5" evidence="1">
    <location>
        <begin position="98"/>
        <end position="260"/>
    </location>
</feature>
<protein>
    <recommendedName>
        <fullName evidence="1">Alpha/beta hydrolase fold-5 domain-containing protein</fullName>
    </recommendedName>
</protein>
<evidence type="ECO:0000313" key="2">
    <source>
        <dbReference type="EMBL" id="CAD8491506.1"/>
    </source>
</evidence>
<dbReference type="InterPro" id="IPR029059">
    <property type="entry name" value="AB_hydrolase_5"/>
</dbReference>
<sequence length="278" mass="29112">MLMDELAAQVGFFSPGEYPTCASAAGVCSSSARIASACPVTCDACATDPNKPSGLDRQEPFDSAKLALVSDETMSVVELPGGHVLFVPTTRASDRHGVAYLPGALINHLAYAPLCREIARLSKLPVLLLRVTMRLAILGKSSITSALKTHAATAQVTSWMLGGHSMGGAAASSLVDLPSISAIFLHGAYAIASLKKLPVLQVLAEHDAVIDANEIEKAKALYMPTGAVVHVIAGGNHAGFGFYGPQSGDGERTISLAEQQLQVARTTADWLRTLVYVE</sequence>
<dbReference type="Gene3D" id="3.40.50.1820">
    <property type="entry name" value="alpha/beta hydrolase"/>
    <property type="match status" value="1"/>
</dbReference>
<dbReference type="AlphaFoldDB" id="A0A7S0ER11"/>
<dbReference type="Pfam" id="PF12695">
    <property type="entry name" value="Abhydrolase_5"/>
    <property type="match status" value="1"/>
</dbReference>
<dbReference type="InterPro" id="IPR029058">
    <property type="entry name" value="AB_hydrolase_fold"/>
</dbReference>